<dbReference type="WBParaSite" id="HPBE_0002077101-mRNA-1">
    <property type="protein sequence ID" value="HPBE_0002077101-mRNA-1"/>
    <property type="gene ID" value="HPBE_0002077101"/>
</dbReference>
<keyword evidence="3" id="KW-0540">Nuclease</keyword>
<dbReference type="PANTHER" id="PTHR37984:SF5">
    <property type="entry name" value="PROTEIN NYNRIN-LIKE"/>
    <property type="match status" value="1"/>
</dbReference>
<dbReference type="PANTHER" id="PTHR37984">
    <property type="entry name" value="PROTEIN CBG26694"/>
    <property type="match status" value="1"/>
</dbReference>
<accession>A0A3P8FSM3</accession>
<evidence type="ECO:0000313" key="6">
    <source>
        <dbReference type="EMBL" id="VDP21756.1"/>
    </source>
</evidence>
<name>A0A183GEK7_HELPZ</name>
<dbReference type="GO" id="GO:0016779">
    <property type="term" value="F:nucleotidyltransferase activity"/>
    <property type="evidence" value="ECO:0007669"/>
    <property type="project" value="UniProtKB-KW"/>
</dbReference>
<feature type="domain" description="DUF7083" evidence="5">
    <location>
        <begin position="41"/>
        <end position="127"/>
    </location>
</feature>
<reference evidence="6 7" key="1">
    <citation type="submission" date="2018-11" db="EMBL/GenBank/DDBJ databases">
        <authorList>
            <consortium name="Pathogen Informatics"/>
        </authorList>
    </citation>
    <scope>NUCLEOTIDE SEQUENCE [LARGE SCALE GENOMIC DNA]</scope>
</reference>
<keyword evidence="2" id="KW-0548">Nucleotidyltransferase</keyword>
<dbReference type="InterPro" id="IPR055510">
    <property type="entry name" value="DUF7083"/>
</dbReference>
<dbReference type="SUPFAM" id="SSF50630">
    <property type="entry name" value="Acid proteases"/>
    <property type="match status" value="1"/>
</dbReference>
<evidence type="ECO:0000256" key="3">
    <source>
        <dbReference type="ARBA" id="ARBA00022722"/>
    </source>
</evidence>
<evidence type="ECO:0000256" key="1">
    <source>
        <dbReference type="ARBA" id="ARBA00022679"/>
    </source>
</evidence>
<proteinExistence type="predicted"/>
<evidence type="ECO:0000256" key="2">
    <source>
        <dbReference type="ARBA" id="ARBA00022695"/>
    </source>
</evidence>
<sequence>MATFSEQQFQQLLSSLASAIQGITNVAHPPETSAANPTKHFDTLAGRITPFSYDPEADVTFEAWYRRHEDIFTVDASSLDEPSKVQLLLHKLDAVSYEKFSNYILPRTPKEVSFDQAVKTLKDLFGPQQSLFSARYACKKLVKNPKDDFATYAGHVNRECAKFKLAECDDNQFKCLIFVCGLHAPEDAFIRLKLLDKIEAEPSCTIQTLTEECKRLLNHKTPPSPCWNCGNMHFVRECTFRNHVCSQCHTTGHKDGFCSSAKRRLISKRPSRHNPPTQRQKTRADAIFKISNIDCYRYRRYATIKVDTHTINFQVDTASDVTVINKVTWNLMGKPKLEPPSLIAQSASGDQIRFHG</sequence>
<dbReference type="EMBL" id="UZAH01032430">
    <property type="protein sequence ID" value="VDP21756.1"/>
    <property type="molecule type" value="Genomic_DNA"/>
</dbReference>
<dbReference type="Proteomes" id="UP000050761">
    <property type="component" value="Unassembled WGS sequence"/>
</dbReference>
<accession>A0A183GEK7</accession>
<keyword evidence="4" id="KW-0255">Endonuclease</keyword>
<dbReference type="OrthoDB" id="5856985at2759"/>
<dbReference type="AlphaFoldDB" id="A0A183GEK7"/>
<evidence type="ECO:0000259" key="5">
    <source>
        <dbReference type="Pfam" id="PF23309"/>
    </source>
</evidence>
<protein>
    <submittedName>
        <fullName evidence="8">Peptidase A2 domain-containing protein</fullName>
    </submittedName>
</protein>
<evidence type="ECO:0000313" key="8">
    <source>
        <dbReference type="WBParaSite" id="HPBE_0002077101-mRNA-1"/>
    </source>
</evidence>
<evidence type="ECO:0000313" key="7">
    <source>
        <dbReference type="Proteomes" id="UP000050761"/>
    </source>
</evidence>
<gene>
    <name evidence="6" type="ORF">HPBE_LOCUS20770</name>
</gene>
<keyword evidence="1" id="KW-0808">Transferase</keyword>
<organism evidence="7 8">
    <name type="scientific">Heligmosomoides polygyrus</name>
    <name type="common">Parasitic roundworm</name>
    <dbReference type="NCBI Taxonomy" id="6339"/>
    <lineage>
        <taxon>Eukaryota</taxon>
        <taxon>Metazoa</taxon>
        <taxon>Ecdysozoa</taxon>
        <taxon>Nematoda</taxon>
        <taxon>Chromadorea</taxon>
        <taxon>Rhabditida</taxon>
        <taxon>Rhabditina</taxon>
        <taxon>Rhabditomorpha</taxon>
        <taxon>Strongyloidea</taxon>
        <taxon>Heligmosomidae</taxon>
        <taxon>Heligmosomoides</taxon>
    </lineage>
</organism>
<keyword evidence="4" id="KW-0378">Hydrolase</keyword>
<dbReference type="InterPro" id="IPR050951">
    <property type="entry name" value="Retrovirus_Pol_polyprotein"/>
</dbReference>
<dbReference type="GO" id="GO:0004519">
    <property type="term" value="F:endonuclease activity"/>
    <property type="evidence" value="ECO:0007669"/>
    <property type="project" value="UniProtKB-KW"/>
</dbReference>
<reference evidence="8" key="2">
    <citation type="submission" date="2019-09" db="UniProtKB">
        <authorList>
            <consortium name="WormBaseParasite"/>
        </authorList>
    </citation>
    <scope>IDENTIFICATION</scope>
</reference>
<dbReference type="InterPro" id="IPR021109">
    <property type="entry name" value="Peptidase_aspartic_dom_sf"/>
</dbReference>
<dbReference type="Pfam" id="PF23309">
    <property type="entry name" value="DUF7083"/>
    <property type="match status" value="1"/>
</dbReference>
<keyword evidence="7" id="KW-1185">Reference proteome</keyword>
<evidence type="ECO:0000256" key="4">
    <source>
        <dbReference type="ARBA" id="ARBA00022759"/>
    </source>
</evidence>